<dbReference type="EMBL" id="KQ965780">
    <property type="protein sequence ID" value="KXS13335.1"/>
    <property type="molecule type" value="Genomic_DNA"/>
</dbReference>
<reference evidence="1 2" key="1">
    <citation type="journal article" date="2015" name="Genome Biol. Evol.">
        <title>Phylogenomic analyses indicate that early fungi evolved digesting cell walls of algal ancestors of land plants.</title>
        <authorList>
            <person name="Chang Y."/>
            <person name="Wang S."/>
            <person name="Sekimoto S."/>
            <person name="Aerts A.L."/>
            <person name="Choi C."/>
            <person name="Clum A."/>
            <person name="LaButti K.M."/>
            <person name="Lindquist E.A."/>
            <person name="Yee Ngan C."/>
            <person name="Ohm R.A."/>
            <person name="Salamov A.A."/>
            <person name="Grigoriev I.V."/>
            <person name="Spatafora J.W."/>
            <person name="Berbee M.L."/>
        </authorList>
    </citation>
    <scope>NUCLEOTIDE SEQUENCE [LARGE SCALE GENOMIC DNA]</scope>
    <source>
        <strain evidence="1 2">JEL478</strain>
    </source>
</reference>
<dbReference type="OrthoDB" id="686384at2759"/>
<evidence type="ECO:0000313" key="1">
    <source>
        <dbReference type="EMBL" id="KXS13335.1"/>
    </source>
</evidence>
<dbReference type="Proteomes" id="UP000070544">
    <property type="component" value="Unassembled WGS sequence"/>
</dbReference>
<sequence length="333" mass="36676">MKVALNASAECFGNLVVTFEKPSAMTIETGCQDCSRFFNTLDDLKDRYNYFMELRPELVPTRSHWLDVLMSEIKSAGAFWILGPSACVSEGGVTNARSGHVSPFSVFGLDAGLVKFVAKVRDAFPPFDGCPRGCTTGRFDILGIQSTFRQFLEDPAHPLLYRAAASAKMVRARTIVDLCGSVVRADQVHAALPDAALVHATLAPAGPSSTETAEDLNALTPPPPVPIDEPASAPDADPLTLYLASKDGRPYLPHWPAELHPAPASVYRAILDRFVAVFPEMRCCMDLLTRPGMIEPLYEEEQRANATHPWEREALPMYITHYTPLKARKQYLR</sequence>
<gene>
    <name evidence="1" type="ORF">M427DRAFT_382947</name>
</gene>
<protein>
    <submittedName>
        <fullName evidence="1">Uncharacterized protein</fullName>
    </submittedName>
</protein>
<proteinExistence type="predicted"/>
<dbReference type="AlphaFoldDB" id="A0A139AA15"/>
<accession>A0A139AA15</accession>
<organism evidence="1 2">
    <name type="scientific">Gonapodya prolifera (strain JEL478)</name>
    <name type="common">Monoblepharis prolifera</name>
    <dbReference type="NCBI Taxonomy" id="1344416"/>
    <lineage>
        <taxon>Eukaryota</taxon>
        <taxon>Fungi</taxon>
        <taxon>Fungi incertae sedis</taxon>
        <taxon>Chytridiomycota</taxon>
        <taxon>Chytridiomycota incertae sedis</taxon>
        <taxon>Monoblepharidomycetes</taxon>
        <taxon>Monoblepharidales</taxon>
        <taxon>Gonapodyaceae</taxon>
        <taxon>Gonapodya</taxon>
    </lineage>
</organism>
<name>A0A139AA15_GONPJ</name>
<keyword evidence="2" id="KW-1185">Reference proteome</keyword>
<evidence type="ECO:0000313" key="2">
    <source>
        <dbReference type="Proteomes" id="UP000070544"/>
    </source>
</evidence>